<evidence type="ECO:0000256" key="2">
    <source>
        <dbReference type="ARBA" id="ARBA00022737"/>
    </source>
</evidence>
<dbReference type="GO" id="GO:0005737">
    <property type="term" value="C:cytoplasm"/>
    <property type="evidence" value="ECO:0007669"/>
    <property type="project" value="TreeGrafter"/>
</dbReference>
<dbReference type="Gene3D" id="3.80.10.10">
    <property type="entry name" value="Ribonuclease Inhibitor"/>
    <property type="match status" value="1"/>
</dbReference>
<name>A0A2P8CBU9_9BACT</name>
<evidence type="ECO:0000256" key="1">
    <source>
        <dbReference type="ARBA" id="ARBA00022614"/>
    </source>
</evidence>
<dbReference type="OrthoDB" id="1120751at2"/>
<dbReference type="PROSITE" id="PS51450">
    <property type="entry name" value="LRR"/>
    <property type="match status" value="2"/>
</dbReference>
<dbReference type="Proteomes" id="UP000240621">
    <property type="component" value="Unassembled WGS sequence"/>
</dbReference>
<evidence type="ECO:0000313" key="4">
    <source>
        <dbReference type="EMBL" id="PSK82448.1"/>
    </source>
</evidence>
<evidence type="ECO:0000256" key="3">
    <source>
        <dbReference type="SAM" id="SignalP"/>
    </source>
</evidence>
<evidence type="ECO:0000313" key="5">
    <source>
        <dbReference type="Proteomes" id="UP000240621"/>
    </source>
</evidence>
<comment type="caution">
    <text evidence="4">The sequence shown here is derived from an EMBL/GenBank/DDBJ whole genome shotgun (WGS) entry which is preliminary data.</text>
</comment>
<keyword evidence="2" id="KW-0677">Repeat</keyword>
<dbReference type="InterPro" id="IPR032675">
    <property type="entry name" value="LRR_dom_sf"/>
</dbReference>
<accession>A0A2P8CBU9</accession>
<protein>
    <submittedName>
        <fullName evidence="4">Leucine rich repeat (LRR) protein</fullName>
    </submittedName>
</protein>
<dbReference type="EMBL" id="PYGC01000006">
    <property type="protein sequence ID" value="PSK82448.1"/>
    <property type="molecule type" value="Genomic_DNA"/>
</dbReference>
<dbReference type="PANTHER" id="PTHR48051">
    <property type="match status" value="1"/>
</dbReference>
<organism evidence="4 5">
    <name type="scientific">Prolixibacter denitrificans</name>
    <dbReference type="NCBI Taxonomy" id="1541063"/>
    <lineage>
        <taxon>Bacteria</taxon>
        <taxon>Pseudomonadati</taxon>
        <taxon>Bacteroidota</taxon>
        <taxon>Bacteroidia</taxon>
        <taxon>Marinilabiliales</taxon>
        <taxon>Prolixibacteraceae</taxon>
        <taxon>Prolixibacter</taxon>
    </lineage>
</organism>
<keyword evidence="3" id="KW-0732">Signal</keyword>
<dbReference type="InterPro" id="IPR001611">
    <property type="entry name" value="Leu-rich_rpt"/>
</dbReference>
<dbReference type="PANTHER" id="PTHR48051:SF1">
    <property type="entry name" value="RAS SUPPRESSOR PROTEIN 1"/>
    <property type="match status" value="1"/>
</dbReference>
<keyword evidence="1" id="KW-0433">Leucine-rich repeat</keyword>
<proteinExistence type="predicted"/>
<sequence length="170" mass="19568">MMKRMKLFFTVILSLATLVAFGQEKRPGVFYGDAQYGTNQYILDLSWEGLHSFPVQALSPSIRVLILDHNNLTEIPNNITAMKNLRTLSLRDNDLRSVNKVLELCENLEELYLNDNPNLTELPYTLSNCKKLKLIDVSNTGIHQPPAWLRGMKQLYYFKYTKIVSGDKKK</sequence>
<feature type="signal peptide" evidence="3">
    <location>
        <begin position="1"/>
        <end position="22"/>
    </location>
</feature>
<dbReference type="Pfam" id="PF13855">
    <property type="entry name" value="LRR_8"/>
    <property type="match status" value="1"/>
</dbReference>
<feature type="chain" id="PRO_5015146858" evidence="3">
    <location>
        <begin position="23"/>
        <end position="170"/>
    </location>
</feature>
<dbReference type="SUPFAM" id="SSF52058">
    <property type="entry name" value="L domain-like"/>
    <property type="match status" value="1"/>
</dbReference>
<dbReference type="AlphaFoldDB" id="A0A2P8CBU9"/>
<gene>
    <name evidence="4" type="ORF">CLV93_106196</name>
</gene>
<reference evidence="4 5" key="1">
    <citation type="submission" date="2018-03" db="EMBL/GenBank/DDBJ databases">
        <title>Genomic Encyclopedia of Archaeal and Bacterial Type Strains, Phase II (KMG-II): from individual species to whole genera.</title>
        <authorList>
            <person name="Goeker M."/>
        </authorList>
    </citation>
    <scope>NUCLEOTIDE SEQUENCE [LARGE SCALE GENOMIC DNA]</scope>
    <source>
        <strain evidence="4 5">DSM 27267</strain>
    </source>
</reference>
<dbReference type="InterPro" id="IPR050216">
    <property type="entry name" value="LRR_domain-containing"/>
</dbReference>